<dbReference type="Gene3D" id="1.10.1780.10">
    <property type="entry name" value="Clp, N-terminal domain"/>
    <property type="match status" value="1"/>
</dbReference>
<dbReference type="EMBL" id="JBHTCJ010000014">
    <property type="protein sequence ID" value="MFC7344199.1"/>
    <property type="molecule type" value="Genomic_DNA"/>
</dbReference>
<dbReference type="PANTHER" id="PTHR47016:SF5">
    <property type="entry name" value="CLP DOMAIN SUPERFAMILY PROTEIN"/>
    <property type="match status" value="1"/>
</dbReference>
<protein>
    <submittedName>
        <fullName evidence="3">Clp protease N-terminal domain-containing protein</fullName>
    </submittedName>
</protein>
<keyword evidence="4" id="KW-1185">Reference proteome</keyword>
<dbReference type="InterPro" id="IPR044217">
    <property type="entry name" value="CLPT1/2"/>
</dbReference>
<dbReference type="Pfam" id="PF02861">
    <property type="entry name" value="Clp_N"/>
    <property type="match status" value="1"/>
</dbReference>
<accession>A0ABW2LQV4</accession>
<name>A0ABW2LQV4_9PSEU</name>
<feature type="domain" description="Clp R" evidence="2">
    <location>
        <begin position="88"/>
        <end position="225"/>
    </location>
</feature>
<keyword evidence="3" id="KW-0378">Hydrolase</keyword>
<dbReference type="PANTHER" id="PTHR47016">
    <property type="entry name" value="ATP-DEPENDENT CLP PROTEASE ATP-BINDING SUBUNIT CLPT1, CHLOROPLASTIC"/>
    <property type="match status" value="1"/>
</dbReference>
<dbReference type="SUPFAM" id="SSF81923">
    <property type="entry name" value="Double Clp-N motif"/>
    <property type="match status" value="1"/>
</dbReference>
<evidence type="ECO:0000259" key="2">
    <source>
        <dbReference type="PROSITE" id="PS51903"/>
    </source>
</evidence>
<dbReference type="Proteomes" id="UP001596504">
    <property type="component" value="Unassembled WGS sequence"/>
</dbReference>
<dbReference type="PROSITE" id="PS51903">
    <property type="entry name" value="CLP_R"/>
    <property type="match status" value="1"/>
</dbReference>
<keyword evidence="1" id="KW-0677">Repeat</keyword>
<dbReference type="InterPro" id="IPR004176">
    <property type="entry name" value="Clp_R_N"/>
</dbReference>
<dbReference type="InterPro" id="IPR036628">
    <property type="entry name" value="Clp_N_dom_sf"/>
</dbReference>
<organism evidence="3 4">
    <name type="scientific">Saccharopolyspora griseoalba</name>
    <dbReference type="NCBI Taxonomy" id="1431848"/>
    <lineage>
        <taxon>Bacteria</taxon>
        <taxon>Bacillati</taxon>
        <taxon>Actinomycetota</taxon>
        <taxon>Actinomycetes</taxon>
        <taxon>Pseudonocardiales</taxon>
        <taxon>Pseudonocardiaceae</taxon>
        <taxon>Saccharopolyspora</taxon>
    </lineage>
</organism>
<keyword evidence="3" id="KW-0645">Protease</keyword>
<sequence>MTNSFRLDDLIDDIRRQHADPLDQLSGAVDAASHLGEIADHLVGHFVDQARRSGASWTAIGQSIGTSKQAAQKRFVPKEPAGGSGEGFDRFTDRARQAVIDAQAQARGAGNQEITAEHLLLGLLRDRDNSAATTLAAQGVDLETLRAAAEDALPRAAEEAPPELIPFDSRAKKALELTFRQSLRLGHHEVGTEHVLLALLEVEDGEGVLSRFGVTRSRLEQRLPG</sequence>
<evidence type="ECO:0000313" key="4">
    <source>
        <dbReference type="Proteomes" id="UP001596504"/>
    </source>
</evidence>
<evidence type="ECO:0000256" key="1">
    <source>
        <dbReference type="PROSITE-ProRule" id="PRU01251"/>
    </source>
</evidence>
<reference evidence="4" key="1">
    <citation type="journal article" date="2019" name="Int. J. Syst. Evol. Microbiol.">
        <title>The Global Catalogue of Microorganisms (GCM) 10K type strain sequencing project: providing services to taxonomists for standard genome sequencing and annotation.</title>
        <authorList>
            <consortium name="The Broad Institute Genomics Platform"/>
            <consortium name="The Broad Institute Genome Sequencing Center for Infectious Disease"/>
            <person name="Wu L."/>
            <person name="Ma J."/>
        </authorList>
    </citation>
    <scope>NUCLEOTIDE SEQUENCE [LARGE SCALE GENOMIC DNA]</scope>
    <source>
        <strain evidence="4">WLHS5</strain>
    </source>
</reference>
<dbReference type="RefSeq" id="WP_380671765.1">
    <property type="nucleotide sequence ID" value="NZ_JBHTCJ010000014.1"/>
</dbReference>
<dbReference type="GO" id="GO:0008233">
    <property type="term" value="F:peptidase activity"/>
    <property type="evidence" value="ECO:0007669"/>
    <property type="project" value="UniProtKB-KW"/>
</dbReference>
<proteinExistence type="predicted"/>
<dbReference type="GO" id="GO:0006508">
    <property type="term" value="P:proteolysis"/>
    <property type="evidence" value="ECO:0007669"/>
    <property type="project" value="UniProtKB-KW"/>
</dbReference>
<evidence type="ECO:0000313" key="3">
    <source>
        <dbReference type="EMBL" id="MFC7344199.1"/>
    </source>
</evidence>
<comment type="caution">
    <text evidence="3">The sequence shown here is derived from an EMBL/GenBank/DDBJ whole genome shotgun (WGS) entry which is preliminary data.</text>
</comment>
<gene>
    <name evidence="3" type="ORF">ACFQRI_22555</name>
</gene>